<dbReference type="GO" id="GO:0016874">
    <property type="term" value="F:ligase activity"/>
    <property type="evidence" value="ECO:0007669"/>
    <property type="project" value="UniProtKB-KW"/>
</dbReference>
<dbReference type="AlphaFoldDB" id="A0A4Z0R3J6"/>
<keyword evidence="2" id="KW-0436">Ligase</keyword>
<dbReference type="PANTHER" id="PTHR43845">
    <property type="entry name" value="BLR5969 PROTEIN"/>
    <property type="match status" value="1"/>
</dbReference>
<sequence length="450" mass="50565">MGIKTTSLEPWVKRKITGDSSGVLTRKQIEDYQLGKLNETLNWVSTKSRFYPRLYSGLDLELSSFQDMLRLPFTTSEDLKDNPLDFLCVPQNDINRIVTLQSSGTTGKPKRLFFTEADQELTLDFFQYGMLTLVKPGDKVLIMLPGEIPGSVGDLLRLSLERAGATGVVHGLVTNQEATLEQIKRENINVLVGIPTQVLGLARYKDSKGCSISLNLTSVLLSTDYVSQAIVQELKRAWGCKVFNHYGMTEMGLGGGLECEGFCGYHLREADLYIEIIDPSTGQLVVDGQLGEVVFTTLTRSAMPLIRYRTGDMSRFIPGPCSCNTILKRLDLIKSRDRVYLTQTDYLTMADFDEVLFVFDDVLDFEVTMTQGMQEKENQLQLDVQLKKPLSWDAKRNVQQALDKIPVVRDARQNGRLRVFFYFVASSGVISRKSTAKRQIQDKRGVSECG</sequence>
<name>A0A4Z0R3J6_9FIRM</name>
<proteinExistence type="predicted"/>
<dbReference type="Proteomes" id="UP000298460">
    <property type="component" value="Unassembled WGS sequence"/>
</dbReference>
<accession>A0A4Z0R3J6</accession>
<protein>
    <submittedName>
        <fullName evidence="2">Phenylacetate--CoA ligase family protein</fullName>
    </submittedName>
</protein>
<dbReference type="PANTHER" id="PTHR43845:SF1">
    <property type="entry name" value="BLR5969 PROTEIN"/>
    <property type="match status" value="1"/>
</dbReference>
<dbReference type="SUPFAM" id="SSF56801">
    <property type="entry name" value="Acetyl-CoA synthetase-like"/>
    <property type="match status" value="1"/>
</dbReference>
<dbReference type="InterPro" id="IPR042099">
    <property type="entry name" value="ANL_N_sf"/>
</dbReference>
<organism evidence="2 3">
    <name type="scientific">Desulfosporosinus fructosivorans</name>
    <dbReference type="NCBI Taxonomy" id="2018669"/>
    <lineage>
        <taxon>Bacteria</taxon>
        <taxon>Bacillati</taxon>
        <taxon>Bacillota</taxon>
        <taxon>Clostridia</taxon>
        <taxon>Eubacteriales</taxon>
        <taxon>Desulfitobacteriaceae</taxon>
        <taxon>Desulfosporosinus</taxon>
    </lineage>
</organism>
<dbReference type="Pfam" id="PF00501">
    <property type="entry name" value="AMP-binding"/>
    <property type="match status" value="1"/>
</dbReference>
<dbReference type="Gene3D" id="3.40.50.12780">
    <property type="entry name" value="N-terminal domain of ligase-like"/>
    <property type="match status" value="1"/>
</dbReference>
<dbReference type="EMBL" id="SPQQ01000004">
    <property type="protein sequence ID" value="TGE37602.1"/>
    <property type="molecule type" value="Genomic_DNA"/>
</dbReference>
<comment type="caution">
    <text evidence="2">The sequence shown here is derived from an EMBL/GenBank/DDBJ whole genome shotgun (WGS) entry which is preliminary data.</text>
</comment>
<gene>
    <name evidence="2" type="ORF">E4K67_12760</name>
</gene>
<evidence type="ECO:0000313" key="2">
    <source>
        <dbReference type="EMBL" id="TGE37602.1"/>
    </source>
</evidence>
<dbReference type="OrthoDB" id="580775at2"/>
<reference evidence="2 3" key="1">
    <citation type="submission" date="2019-03" db="EMBL/GenBank/DDBJ databases">
        <title>Draft Genome Sequence of Desulfosporosinus fructosivorans Strain 63.6F, Isolated from Marine Sediment in the Baltic Sea.</title>
        <authorList>
            <person name="Hausmann B."/>
            <person name="Vandieken V."/>
            <person name="Pjevac P."/>
            <person name="Schreck K."/>
            <person name="Herbold C.W."/>
            <person name="Loy A."/>
        </authorList>
    </citation>
    <scope>NUCLEOTIDE SEQUENCE [LARGE SCALE GENOMIC DNA]</scope>
    <source>
        <strain evidence="2 3">63.6F</strain>
    </source>
</reference>
<keyword evidence="3" id="KW-1185">Reference proteome</keyword>
<feature type="domain" description="AMP-dependent synthetase/ligase" evidence="1">
    <location>
        <begin position="102"/>
        <end position="295"/>
    </location>
</feature>
<dbReference type="InterPro" id="IPR000873">
    <property type="entry name" value="AMP-dep_synth/lig_dom"/>
</dbReference>
<evidence type="ECO:0000259" key="1">
    <source>
        <dbReference type="Pfam" id="PF00501"/>
    </source>
</evidence>
<dbReference type="NCBIfam" id="NF045666">
    <property type="entry name" value="DVU1553_fam_AMP"/>
    <property type="match status" value="1"/>
</dbReference>
<evidence type="ECO:0000313" key="3">
    <source>
        <dbReference type="Proteomes" id="UP000298460"/>
    </source>
</evidence>
<dbReference type="RefSeq" id="WP_135547277.1">
    <property type="nucleotide sequence ID" value="NZ_SPQQ01000004.1"/>
</dbReference>